<name>A0ABU2CDK4_9BURK</name>
<feature type="transmembrane region" description="Helical" evidence="1">
    <location>
        <begin position="187"/>
        <end position="205"/>
    </location>
</feature>
<dbReference type="Pfam" id="PF09490">
    <property type="entry name" value="CbtA"/>
    <property type="match status" value="1"/>
</dbReference>
<protein>
    <submittedName>
        <fullName evidence="2">Cobalt transporter subunit CbtA</fullName>
    </submittedName>
</protein>
<keyword evidence="1" id="KW-1133">Transmembrane helix</keyword>
<evidence type="ECO:0000313" key="3">
    <source>
        <dbReference type="Proteomes" id="UP001180487"/>
    </source>
</evidence>
<proteinExistence type="predicted"/>
<feature type="transmembrane region" description="Helical" evidence="1">
    <location>
        <begin position="161"/>
        <end position="180"/>
    </location>
</feature>
<evidence type="ECO:0000256" key="1">
    <source>
        <dbReference type="SAM" id="Phobius"/>
    </source>
</evidence>
<organism evidence="2 3">
    <name type="scientific">Rhodoferax ferrireducens</name>
    <dbReference type="NCBI Taxonomy" id="192843"/>
    <lineage>
        <taxon>Bacteria</taxon>
        <taxon>Pseudomonadati</taxon>
        <taxon>Pseudomonadota</taxon>
        <taxon>Betaproteobacteria</taxon>
        <taxon>Burkholderiales</taxon>
        <taxon>Comamonadaceae</taxon>
        <taxon>Rhodoferax</taxon>
    </lineage>
</organism>
<dbReference type="RefSeq" id="WP_310376045.1">
    <property type="nucleotide sequence ID" value="NZ_JAVDXT010000004.1"/>
</dbReference>
<feature type="transmembrane region" description="Helical" evidence="1">
    <location>
        <begin position="121"/>
        <end position="141"/>
    </location>
</feature>
<dbReference type="Proteomes" id="UP001180487">
    <property type="component" value="Unassembled WGS sequence"/>
</dbReference>
<evidence type="ECO:0000313" key="2">
    <source>
        <dbReference type="EMBL" id="MDR7379422.1"/>
    </source>
</evidence>
<keyword evidence="1" id="KW-0812">Transmembrane</keyword>
<feature type="transmembrane region" description="Helical" evidence="1">
    <location>
        <begin position="228"/>
        <end position="251"/>
    </location>
</feature>
<accession>A0ABU2CDK4</accession>
<keyword evidence="3" id="KW-1185">Reference proteome</keyword>
<comment type="caution">
    <text evidence="2">The sequence shown here is derived from an EMBL/GenBank/DDBJ whole genome shotgun (WGS) entry which is preliminary data.</text>
</comment>
<dbReference type="InterPro" id="IPR012666">
    <property type="entry name" value="CbtA_put"/>
</dbReference>
<sequence>MIFQKLVWAGLAVAVVVGSVETGVQRLQAAPLILAAEVYEGQKAEAPAPTDTLTAPAQATAVAHEHEHEYEHGGAAEWEPANGAERIGWTWVANVLHAFSMALLVFAVMGVWVYQRGTKLASLPLACLVAAAGGISFNLWPSLGLHAEVPGMEAAPLHARQLWWLLSMGSAALACAVLGFGRGAWRWIAAVALLALPFVVGAPELEGDALAGYGPEAHAALKQLGKQFIWATSWVAVSFWVTMGVVSGLAFQRWVRPSLLAVLKGADVADAKAVNAVR</sequence>
<keyword evidence="1" id="KW-0472">Membrane</keyword>
<gene>
    <name evidence="2" type="ORF">J2X19_004116</name>
</gene>
<feature type="transmembrane region" description="Helical" evidence="1">
    <location>
        <begin position="95"/>
        <end position="114"/>
    </location>
</feature>
<reference evidence="2 3" key="1">
    <citation type="submission" date="2023-07" db="EMBL/GenBank/DDBJ databases">
        <title>Sorghum-associated microbial communities from plants grown in Nebraska, USA.</title>
        <authorList>
            <person name="Schachtman D."/>
        </authorList>
    </citation>
    <scope>NUCLEOTIDE SEQUENCE [LARGE SCALE GENOMIC DNA]</scope>
    <source>
        <strain evidence="2 3">BE313</strain>
    </source>
</reference>
<dbReference type="EMBL" id="JAVDXT010000004">
    <property type="protein sequence ID" value="MDR7379422.1"/>
    <property type="molecule type" value="Genomic_DNA"/>
</dbReference>